<keyword evidence="2" id="KW-1133">Transmembrane helix</keyword>
<gene>
    <name evidence="4" type="ORF">SAMN06265218_12116</name>
</gene>
<name>A0A521F0F6_9BACT</name>
<organism evidence="4 5">
    <name type="scientific">Fodinibius sediminis</name>
    <dbReference type="NCBI Taxonomy" id="1214077"/>
    <lineage>
        <taxon>Bacteria</taxon>
        <taxon>Pseudomonadati</taxon>
        <taxon>Balneolota</taxon>
        <taxon>Balneolia</taxon>
        <taxon>Balneolales</taxon>
        <taxon>Balneolaceae</taxon>
        <taxon>Fodinibius</taxon>
    </lineage>
</organism>
<evidence type="ECO:0000313" key="5">
    <source>
        <dbReference type="Proteomes" id="UP000317593"/>
    </source>
</evidence>
<dbReference type="EMBL" id="FXTH01000021">
    <property type="protein sequence ID" value="SMO89668.1"/>
    <property type="molecule type" value="Genomic_DNA"/>
</dbReference>
<evidence type="ECO:0000256" key="2">
    <source>
        <dbReference type="SAM" id="Phobius"/>
    </source>
</evidence>
<keyword evidence="2" id="KW-0812">Transmembrane</keyword>
<dbReference type="Pfam" id="PF09851">
    <property type="entry name" value="SHOCT"/>
    <property type="match status" value="1"/>
</dbReference>
<proteinExistence type="predicted"/>
<dbReference type="OrthoDB" id="5421551at2"/>
<dbReference type="Proteomes" id="UP000317593">
    <property type="component" value="Unassembled WGS sequence"/>
</dbReference>
<keyword evidence="2" id="KW-0472">Membrane</keyword>
<sequence length="71" mass="8923">MFYEHHFIGLHWLWWIVIVGTILLLVFDIIPYRPREELEKDAMEILKRRYARGEIEREEFEERKQILKQHD</sequence>
<accession>A0A521F0F6</accession>
<evidence type="ECO:0000259" key="3">
    <source>
        <dbReference type="Pfam" id="PF09851"/>
    </source>
</evidence>
<evidence type="ECO:0000313" key="4">
    <source>
        <dbReference type="EMBL" id="SMO89668.1"/>
    </source>
</evidence>
<dbReference type="InterPro" id="IPR018649">
    <property type="entry name" value="SHOCT"/>
</dbReference>
<keyword evidence="5" id="KW-1185">Reference proteome</keyword>
<feature type="transmembrane region" description="Helical" evidence="2">
    <location>
        <begin position="12"/>
        <end position="30"/>
    </location>
</feature>
<evidence type="ECO:0000256" key="1">
    <source>
        <dbReference type="SAM" id="Coils"/>
    </source>
</evidence>
<feature type="domain" description="SHOCT" evidence="3">
    <location>
        <begin position="41"/>
        <end position="67"/>
    </location>
</feature>
<dbReference type="RefSeq" id="WP_142715833.1">
    <property type="nucleotide sequence ID" value="NZ_FXTH01000021.1"/>
</dbReference>
<keyword evidence="1" id="KW-0175">Coiled coil</keyword>
<reference evidence="4 5" key="1">
    <citation type="submission" date="2017-05" db="EMBL/GenBank/DDBJ databases">
        <authorList>
            <person name="Varghese N."/>
            <person name="Submissions S."/>
        </authorList>
    </citation>
    <scope>NUCLEOTIDE SEQUENCE [LARGE SCALE GENOMIC DNA]</scope>
    <source>
        <strain evidence="4 5">DSM 21194</strain>
    </source>
</reference>
<dbReference type="AlphaFoldDB" id="A0A521F0F6"/>
<feature type="coiled-coil region" evidence="1">
    <location>
        <begin position="43"/>
        <end position="70"/>
    </location>
</feature>
<protein>
    <submittedName>
        <fullName evidence="4">Putative membrane protein</fullName>
    </submittedName>
</protein>